<feature type="compositionally biased region" description="Polar residues" evidence="1">
    <location>
        <begin position="305"/>
        <end position="321"/>
    </location>
</feature>
<dbReference type="AlphaFoldDB" id="A0A7S3H5H8"/>
<protein>
    <submittedName>
        <fullName evidence="2">Uncharacterized protein</fullName>
    </submittedName>
</protein>
<feature type="region of interest" description="Disordered" evidence="1">
    <location>
        <begin position="270"/>
        <end position="321"/>
    </location>
</feature>
<evidence type="ECO:0000256" key="1">
    <source>
        <dbReference type="SAM" id="MobiDB-lite"/>
    </source>
</evidence>
<reference evidence="2" key="1">
    <citation type="submission" date="2021-01" db="EMBL/GenBank/DDBJ databases">
        <authorList>
            <person name="Corre E."/>
            <person name="Pelletier E."/>
            <person name="Niang G."/>
            <person name="Scheremetjew M."/>
            <person name="Finn R."/>
            <person name="Kale V."/>
            <person name="Holt S."/>
            <person name="Cochrane G."/>
            <person name="Meng A."/>
            <person name="Brown T."/>
            <person name="Cohen L."/>
        </authorList>
    </citation>
    <scope>NUCLEOTIDE SEQUENCE</scope>
    <source>
        <strain evidence="2">CCAP 955/1</strain>
    </source>
</reference>
<accession>A0A7S3H5H8</accession>
<sequence length="391" mass="43198">MKNKVSVLDSALFYHKAIEYCSAMVPISLQEILSSINDGSSEATTEEDKQYNMYLSTAVAAAAISTATSYHTTPVHYSIDPAELMHGYASLDQRQQQRTTFTTSSAAADAPQEVQIDNAHQWCAAATHRGRLPLCFLEAGFPGILKNREKLPSTVAYDGLPQYLIDAFDTAKYPHRAAKSHYLRTVNPFTVSLSPVPFAYRSQGKDEDGRQVVAKLKDFPYSRAFTNLLSVRGCSGDALREGLYTQCRSHPYRISSCQLNAAPLYVATSSPFHNDEEDDHVAEHAHPHNNHHNHNNNHQEDDDNTYTNPYHQDSTGADQAATTSSGSCVELVTAVHASPLVGAYLAQQTSLWRAACGLQSVAVQLDKAGLDRTECKEIEEQLQELAQRYEL</sequence>
<organism evidence="2">
    <name type="scientific">Spumella elongata</name>
    <dbReference type="NCBI Taxonomy" id="89044"/>
    <lineage>
        <taxon>Eukaryota</taxon>
        <taxon>Sar</taxon>
        <taxon>Stramenopiles</taxon>
        <taxon>Ochrophyta</taxon>
        <taxon>Chrysophyceae</taxon>
        <taxon>Chromulinales</taxon>
        <taxon>Chromulinaceae</taxon>
        <taxon>Spumella</taxon>
    </lineage>
</organism>
<proteinExistence type="predicted"/>
<name>A0A7S3H5H8_9STRA</name>
<dbReference type="EMBL" id="HBIC01028668">
    <property type="protein sequence ID" value="CAE0285540.1"/>
    <property type="molecule type" value="Transcribed_RNA"/>
</dbReference>
<gene>
    <name evidence="2" type="ORF">SELO1098_LOCUS14381</name>
</gene>
<evidence type="ECO:0000313" key="2">
    <source>
        <dbReference type="EMBL" id="CAE0285540.1"/>
    </source>
</evidence>